<sequence>MDLKFHQDLAKYGPAAAPIPVSLMQARAYCAELTQCTYENFTVVSYLLPRKLVPHFQAIYSYCRWADNLGDEIADSRQALELLKWWREQLEACYRNEAWHPVMVALNETIKQFQIPREPFLNLLTAFEQDQLINRYSSFEQLLGYCQNSANPVGRLVLYLCEAYTEENARLSDLICTGLQLTNFWQDIARDFDNLNRIYLPEEDLLRFSVAESDILEKHFTQEFRQLMIFEVHRAQQFFMEGQPLIARLPRKVRIDIELFRQGGLAILRKIEEQNYDVLSRRPKLRKVEKLKLFLKGLKVGLARRKI</sequence>
<dbReference type="SFLD" id="SFLDS00005">
    <property type="entry name" value="Isoprenoid_Synthase_Type_I"/>
    <property type="match status" value="1"/>
</dbReference>
<dbReference type="InterPro" id="IPR017827">
    <property type="entry name" value="HSQ_synthase_HpnC"/>
</dbReference>
<dbReference type="GO" id="GO:0016114">
    <property type="term" value="P:terpenoid biosynthetic process"/>
    <property type="evidence" value="ECO:0007669"/>
    <property type="project" value="UniProtKB-ARBA"/>
</dbReference>
<name>A0A8E6B735_9BACT</name>
<keyword evidence="1" id="KW-0808">Transferase</keyword>
<dbReference type="CDD" id="cd00683">
    <property type="entry name" value="Trans_IPPS_HH"/>
    <property type="match status" value="1"/>
</dbReference>
<gene>
    <name evidence="1" type="primary">hpnC</name>
    <name evidence="1" type="ORF">KIH39_23345</name>
</gene>
<dbReference type="InterPro" id="IPR033904">
    <property type="entry name" value="Trans_IPPS_HH"/>
</dbReference>
<dbReference type="InterPro" id="IPR002060">
    <property type="entry name" value="Squ/phyt_synthse"/>
</dbReference>
<evidence type="ECO:0000313" key="2">
    <source>
        <dbReference type="Proteomes" id="UP000676194"/>
    </source>
</evidence>
<dbReference type="EC" id="2.5.1.21" evidence="1"/>
<dbReference type="InterPro" id="IPR044843">
    <property type="entry name" value="Trans_IPPS_bact-type"/>
</dbReference>
<dbReference type="AlphaFoldDB" id="A0A8E6B735"/>
<protein>
    <submittedName>
        <fullName evidence="1">Squalene synthase HpnC</fullName>
        <ecNumber evidence="1">2.5.1.21</ecNumber>
    </submittedName>
</protein>
<dbReference type="Gene3D" id="1.10.600.10">
    <property type="entry name" value="Farnesyl Diphosphate Synthase"/>
    <property type="match status" value="1"/>
</dbReference>
<dbReference type="GO" id="GO:0004311">
    <property type="term" value="F:geranylgeranyl diphosphate synthase activity"/>
    <property type="evidence" value="ECO:0007669"/>
    <property type="project" value="InterPro"/>
</dbReference>
<dbReference type="SFLD" id="SFLDG01018">
    <property type="entry name" value="Squalene/Phytoene_Synthase_Lik"/>
    <property type="match status" value="1"/>
</dbReference>
<reference evidence="1" key="1">
    <citation type="submission" date="2021-05" db="EMBL/GenBank/DDBJ databases">
        <title>Complete genome sequence of the cellulolytic planctomycete Telmatocola sphagniphila SP2T and characterization of the first cellulase from planctomycetes.</title>
        <authorList>
            <person name="Rakitin A.L."/>
            <person name="Beletsky A.V."/>
            <person name="Naumoff D.G."/>
            <person name="Kulichevskaya I.S."/>
            <person name="Mardanov A.V."/>
            <person name="Ravin N.V."/>
            <person name="Dedysh S.N."/>
        </authorList>
    </citation>
    <scope>NUCLEOTIDE SEQUENCE</scope>
    <source>
        <strain evidence="1">SP2T</strain>
    </source>
</reference>
<accession>A0A8E6B735</accession>
<dbReference type="EMBL" id="CP074694">
    <property type="protein sequence ID" value="QVL31743.1"/>
    <property type="molecule type" value="Genomic_DNA"/>
</dbReference>
<dbReference type="PANTHER" id="PTHR31480">
    <property type="entry name" value="BIFUNCTIONAL LYCOPENE CYCLASE/PHYTOENE SYNTHASE"/>
    <property type="match status" value="1"/>
</dbReference>
<dbReference type="Proteomes" id="UP000676194">
    <property type="component" value="Chromosome"/>
</dbReference>
<dbReference type="Pfam" id="PF00494">
    <property type="entry name" value="SQS_PSY"/>
    <property type="match status" value="1"/>
</dbReference>
<evidence type="ECO:0000313" key="1">
    <source>
        <dbReference type="EMBL" id="QVL31743.1"/>
    </source>
</evidence>
<dbReference type="InterPro" id="IPR008949">
    <property type="entry name" value="Isoprenoid_synthase_dom_sf"/>
</dbReference>
<dbReference type="SFLD" id="SFLDG01212">
    <property type="entry name" value="Phytoene_synthase_like"/>
    <property type="match status" value="1"/>
</dbReference>
<keyword evidence="2" id="KW-1185">Reference proteome</keyword>
<dbReference type="GO" id="GO:0051996">
    <property type="term" value="F:squalene synthase [NAD(P)H] activity"/>
    <property type="evidence" value="ECO:0007669"/>
    <property type="project" value="UniProtKB-EC"/>
</dbReference>
<dbReference type="NCBIfam" id="TIGR03464">
    <property type="entry name" value="HpnC"/>
    <property type="match status" value="1"/>
</dbReference>
<dbReference type="KEGG" id="tsph:KIH39_23345"/>
<dbReference type="SUPFAM" id="SSF48576">
    <property type="entry name" value="Terpenoid synthases"/>
    <property type="match status" value="1"/>
</dbReference>
<proteinExistence type="predicted"/>
<organism evidence="1 2">
    <name type="scientific">Telmatocola sphagniphila</name>
    <dbReference type="NCBI Taxonomy" id="1123043"/>
    <lineage>
        <taxon>Bacteria</taxon>
        <taxon>Pseudomonadati</taxon>
        <taxon>Planctomycetota</taxon>
        <taxon>Planctomycetia</taxon>
        <taxon>Gemmatales</taxon>
        <taxon>Gemmataceae</taxon>
    </lineage>
</organism>
<dbReference type="RefSeq" id="WP_213495934.1">
    <property type="nucleotide sequence ID" value="NZ_CP074694.1"/>
</dbReference>